<reference evidence="3" key="1">
    <citation type="journal article" date="2019" name="Int. J. Syst. Evol. Microbiol.">
        <title>The Global Catalogue of Microorganisms (GCM) 10K type strain sequencing project: providing services to taxonomists for standard genome sequencing and annotation.</title>
        <authorList>
            <consortium name="The Broad Institute Genomics Platform"/>
            <consortium name="The Broad Institute Genome Sequencing Center for Infectious Disease"/>
            <person name="Wu L."/>
            <person name="Ma J."/>
        </authorList>
    </citation>
    <scope>NUCLEOTIDE SEQUENCE [LARGE SCALE GENOMIC DNA]</scope>
    <source>
        <strain evidence="3">CCM 7403</strain>
    </source>
</reference>
<dbReference type="EMBL" id="BMCK01000004">
    <property type="protein sequence ID" value="GGD24854.1"/>
    <property type="molecule type" value="Genomic_DNA"/>
</dbReference>
<feature type="compositionally biased region" description="Basic and acidic residues" evidence="1">
    <location>
        <begin position="97"/>
        <end position="118"/>
    </location>
</feature>
<evidence type="ECO:0000313" key="2">
    <source>
        <dbReference type="EMBL" id="GGD24854.1"/>
    </source>
</evidence>
<protein>
    <submittedName>
        <fullName evidence="2">Uncharacterized protein</fullName>
    </submittedName>
</protein>
<evidence type="ECO:0000313" key="3">
    <source>
        <dbReference type="Proteomes" id="UP000630594"/>
    </source>
</evidence>
<organism evidence="2 3">
    <name type="scientific">Nocardioides daphniae</name>
    <dbReference type="NCBI Taxonomy" id="402297"/>
    <lineage>
        <taxon>Bacteria</taxon>
        <taxon>Bacillati</taxon>
        <taxon>Actinomycetota</taxon>
        <taxon>Actinomycetes</taxon>
        <taxon>Propionibacteriales</taxon>
        <taxon>Nocardioidaceae</taxon>
        <taxon>Nocardioides</taxon>
    </lineage>
</organism>
<evidence type="ECO:0000256" key="1">
    <source>
        <dbReference type="SAM" id="MobiDB-lite"/>
    </source>
</evidence>
<dbReference type="Proteomes" id="UP000630594">
    <property type="component" value="Unassembled WGS sequence"/>
</dbReference>
<feature type="region of interest" description="Disordered" evidence="1">
    <location>
        <begin position="17"/>
        <end position="61"/>
    </location>
</feature>
<proteinExistence type="predicted"/>
<name>A0ABQ1QG18_9ACTN</name>
<accession>A0ABQ1QG18</accession>
<gene>
    <name evidence="2" type="ORF">GCM10007231_25070</name>
</gene>
<feature type="region of interest" description="Disordered" evidence="1">
    <location>
        <begin position="80"/>
        <end position="118"/>
    </location>
</feature>
<keyword evidence="3" id="KW-1185">Reference proteome</keyword>
<sequence length="118" mass="12811">MPRAVQVVTGEEVVDRQRLPFEAAATQHRPGGHGRDRRVQDGPTSGAPFETDPQRGASPHEHCRVRNAPWARVGVQASFETAGNRAEGGDRVAPARVAEEPVGREPEEESRCPGEGQR</sequence>
<comment type="caution">
    <text evidence="2">The sequence shown here is derived from an EMBL/GenBank/DDBJ whole genome shotgun (WGS) entry which is preliminary data.</text>
</comment>